<reference evidence="3" key="1">
    <citation type="submission" date="2025-08" db="UniProtKB">
        <authorList>
            <consortium name="RefSeq"/>
        </authorList>
    </citation>
    <scope>IDENTIFICATION</scope>
    <source>
        <strain evidence="3">Aabys</strain>
        <tissue evidence="3">Whole body</tissue>
    </source>
</reference>
<evidence type="ECO:0000313" key="2">
    <source>
        <dbReference type="Proteomes" id="UP001652621"/>
    </source>
</evidence>
<dbReference type="RefSeq" id="XP_058983535.1">
    <property type="nucleotide sequence ID" value="XM_059127552.1"/>
</dbReference>
<dbReference type="GeneID" id="131804540"/>
<feature type="chain" id="PRO_5045784770" evidence="1">
    <location>
        <begin position="17"/>
        <end position="150"/>
    </location>
</feature>
<organism evidence="2 3">
    <name type="scientific">Musca domestica</name>
    <name type="common">House fly</name>
    <dbReference type="NCBI Taxonomy" id="7370"/>
    <lineage>
        <taxon>Eukaryota</taxon>
        <taxon>Metazoa</taxon>
        <taxon>Ecdysozoa</taxon>
        <taxon>Arthropoda</taxon>
        <taxon>Hexapoda</taxon>
        <taxon>Insecta</taxon>
        <taxon>Pterygota</taxon>
        <taxon>Neoptera</taxon>
        <taxon>Endopterygota</taxon>
        <taxon>Diptera</taxon>
        <taxon>Brachycera</taxon>
        <taxon>Muscomorpha</taxon>
        <taxon>Muscoidea</taxon>
        <taxon>Muscidae</taxon>
        <taxon>Musca</taxon>
    </lineage>
</organism>
<protein>
    <submittedName>
        <fullName evidence="3">Uncharacterized protein LOC131804540</fullName>
    </submittedName>
</protein>
<dbReference type="Proteomes" id="UP001652621">
    <property type="component" value="Unplaced"/>
</dbReference>
<gene>
    <name evidence="3" type="primary">LOC131804540</name>
</gene>
<evidence type="ECO:0000313" key="3">
    <source>
        <dbReference type="RefSeq" id="XP_058983535.1"/>
    </source>
</evidence>
<keyword evidence="1" id="KW-0732">Signal</keyword>
<sequence>MKNFIYLVCVAILAEALPADRLSNTRDSIVDPLPQEDDDYLETLESGRYIRAAKTMSDTSKHLYRTLYSKNGPLGNYLQINYPGGHISSLGPSSSCPIGRIQAAPTLSKITAESTLPAEHYEQIAQFYFGSSPFLRSYPEPAYKGGVSYN</sequence>
<proteinExistence type="predicted"/>
<keyword evidence="2" id="KW-1185">Reference proteome</keyword>
<name>A0ABM3VCM2_MUSDO</name>
<feature type="signal peptide" evidence="1">
    <location>
        <begin position="1"/>
        <end position="16"/>
    </location>
</feature>
<accession>A0ABM3VCM2</accession>
<evidence type="ECO:0000256" key="1">
    <source>
        <dbReference type="SAM" id="SignalP"/>
    </source>
</evidence>